<comment type="caution">
    <text evidence="5">The sequence shown here is derived from an EMBL/GenBank/DDBJ whole genome shotgun (WGS) entry which is preliminary data.</text>
</comment>
<dbReference type="PANTHER" id="PTHR23355">
    <property type="entry name" value="RIBONUCLEASE"/>
    <property type="match status" value="1"/>
</dbReference>
<dbReference type="Pfam" id="PF00773">
    <property type="entry name" value="RNB"/>
    <property type="match status" value="1"/>
</dbReference>
<feature type="region of interest" description="Disordered" evidence="3">
    <location>
        <begin position="48"/>
        <end position="79"/>
    </location>
</feature>
<feature type="domain" description="S1 motif" evidence="4">
    <location>
        <begin position="669"/>
        <end position="734"/>
    </location>
</feature>
<feature type="compositionally biased region" description="Low complexity" evidence="3">
    <location>
        <begin position="285"/>
        <end position="297"/>
    </location>
</feature>
<evidence type="ECO:0000313" key="5">
    <source>
        <dbReference type="EMBL" id="RJL23924.1"/>
    </source>
</evidence>
<dbReference type="InterPro" id="IPR001900">
    <property type="entry name" value="RNase_II/R"/>
</dbReference>
<feature type="region of interest" description="Disordered" evidence="3">
    <location>
        <begin position="727"/>
        <end position="755"/>
    </location>
</feature>
<reference evidence="5 6" key="1">
    <citation type="submission" date="2018-09" db="EMBL/GenBank/DDBJ databases">
        <title>YIM 75507 draft genome.</title>
        <authorList>
            <person name="Tang S."/>
            <person name="Feng Y."/>
        </authorList>
    </citation>
    <scope>NUCLEOTIDE SEQUENCE [LARGE SCALE GENOMIC DNA]</scope>
    <source>
        <strain evidence="5 6">YIM 75507</strain>
    </source>
</reference>
<dbReference type="PROSITE" id="PS50126">
    <property type="entry name" value="S1"/>
    <property type="match status" value="1"/>
</dbReference>
<dbReference type="InterPro" id="IPR022966">
    <property type="entry name" value="RNase_II/R_CS"/>
</dbReference>
<dbReference type="Proteomes" id="UP000265768">
    <property type="component" value="Unassembled WGS sequence"/>
</dbReference>
<dbReference type="GO" id="GO:0006402">
    <property type="term" value="P:mRNA catabolic process"/>
    <property type="evidence" value="ECO:0007669"/>
    <property type="project" value="TreeGrafter"/>
</dbReference>
<organism evidence="5 6">
    <name type="scientific">Bailinhaonella thermotolerans</name>
    <dbReference type="NCBI Taxonomy" id="1070861"/>
    <lineage>
        <taxon>Bacteria</taxon>
        <taxon>Bacillati</taxon>
        <taxon>Actinomycetota</taxon>
        <taxon>Actinomycetes</taxon>
        <taxon>Streptosporangiales</taxon>
        <taxon>Streptosporangiaceae</taxon>
        <taxon>Bailinhaonella</taxon>
    </lineage>
</organism>
<evidence type="ECO:0000259" key="4">
    <source>
        <dbReference type="PROSITE" id="PS50126"/>
    </source>
</evidence>
<dbReference type="GO" id="GO:0004540">
    <property type="term" value="F:RNA nuclease activity"/>
    <property type="evidence" value="ECO:0007669"/>
    <property type="project" value="InterPro"/>
</dbReference>
<feature type="compositionally biased region" description="Basic residues" evidence="3">
    <location>
        <begin position="66"/>
        <end position="78"/>
    </location>
</feature>
<dbReference type="SMART" id="SM00955">
    <property type="entry name" value="RNB"/>
    <property type="match status" value="1"/>
</dbReference>
<gene>
    <name evidence="5" type="ORF">D5H75_31290</name>
</gene>
<dbReference type="OrthoDB" id="5800376at2"/>
<keyword evidence="2" id="KW-0378">Hydrolase</keyword>
<dbReference type="SUPFAM" id="SSF50249">
    <property type="entry name" value="Nucleic acid-binding proteins"/>
    <property type="match status" value="2"/>
</dbReference>
<keyword evidence="1" id="KW-0540">Nuclease</keyword>
<feature type="compositionally biased region" description="Basic residues" evidence="3">
    <location>
        <begin position="107"/>
        <end position="124"/>
    </location>
</feature>
<dbReference type="GO" id="GO:0003723">
    <property type="term" value="F:RNA binding"/>
    <property type="evidence" value="ECO:0007669"/>
    <property type="project" value="InterPro"/>
</dbReference>
<dbReference type="GO" id="GO:0005829">
    <property type="term" value="C:cytosol"/>
    <property type="evidence" value="ECO:0007669"/>
    <property type="project" value="TreeGrafter"/>
</dbReference>
<feature type="region of interest" description="Disordered" evidence="3">
    <location>
        <begin position="271"/>
        <end position="300"/>
    </location>
</feature>
<dbReference type="PROSITE" id="PS01175">
    <property type="entry name" value="RIBONUCLEASE_II"/>
    <property type="match status" value="1"/>
</dbReference>
<feature type="compositionally biased region" description="Low complexity" evidence="3">
    <location>
        <begin position="1"/>
        <end position="20"/>
    </location>
</feature>
<protein>
    <submittedName>
        <fullName evidence="5">RNB domain-containing ribonuclease</fullName>
    </submittedName>
</protein>
<dbReference type="Gene3D" id="2.40.50.140">
    <property type="entry name" value="Nucleic acid-binding proteins"/>
    <property type="match status" value="1"/>
</dbReference>
<dbReference type="InterPro" id="IPR003029">
    <property type="entry name" value="S1_domain"/>
</dbReference>
<feature type="region of interest" description="Disordered" evidence="3">
    <location>
        <begin position="105"/>
        <end position="140"/>
    </location>
</feature>
<keyword evidence="6" id="KW-1185">Reference proteome</keyword>
<dbReference type="PANTHER" id="PTHR23355:SF9">
    <property type="entry name" value="DIS3-LIKE EXONUCLEASE 2"/>
    <property type="match status" value="1"/>
</dbReference>
<dbReference type="InterPro" id="IPR050180">
    <property type="entry name" value="RNR_Ribonuclease"/>
</dbReference>
<name>A0A3A4ABQ8_9ACTN</name>
<dbReference type="EMBL" id="QZEY01000017">
    <property type="protein sequence ID" value="RJL23924.1"/>
    <property type="molecule type" value="Genomic_DNA"/>
</dbReference>
<evidence type="ECO:0000256" key="3">
    <source>
        <dbReference type="SAM" id="MobiDB-lite"/>
    </source>
</evidence>
<feature type="region of interest" description="Disordered" evidence="3">
    <location>
        <begin position="1"/>
        <end position="22"/>
    </location>
</feature>
<evidence type="ECO:0000256" key="2">
    <source>
        <dbReference type="ARBA" id="ARBA00022801"/>
    </source>
</evidence>
<evidence type="ECO:0000256" key="1">
    <source>
        <dbReference type="ARBA" id="ARBA00022722"/>
    </source>
</evidence>
<evidence type="ECO:0000313" key="6">
    <source>
        <dbReference type="Proteomes" id="UP000265768"/>
    </source>
</evidence>
<dbReference type="CDD" id="cd00164">
    <property type="entry name" value="S1_like"/>
    <property type="match status" value="1"/>
</dbReference>
<sequence length="755" mass="80740">MHSGLPWRGAGRAGHAPAPRFQDVGEEVEAGWGLSERRACLVLPRSGGSRIEQDGQRPLSAVVRPPPRKRRRRRRRAARLAPVDAWPTGRSLAAPAGAVTVRAAMRNPHHSRTKAPTRGRRRAGASRQPPTPVIGTFRPHPRGAGVVEFADTGARGYVLPGAPNLLDGDTVLAEISPDRGDRIPGGRITLVRRSTRMLAGQAEEQDGRLVLRVDPHLGHGVWPLLGPASPGDSVIAELTEDDAAARVLRAWPDPAEPEALRARVLVRNRIPASPPRLPPEPARPPYGGAAPASGPPQGRRDLRHLTVFTIDADHSRDLDDALSVAPAAEDGAIRVLVHIADVTAHVPAGSVLDEQARDVATSVYLPGWTRPMLPAELSEDRLSLLPGQDRDVLTVEMRVDQTGDITATDIYPAVIRSRRRLNYGVAARILTEADPEAADPEIVEALRWLRTAGARLGLRRSRRGGLEAWRIDHDADGGRSRHEASHLLIERLMVATNEAVAAWLIARGMPGVFRTHPAPGPEATAELEAFCRAAGYLPAFGGQITPLGLAGLAAQLDASPGDKAAAGIWDVLLSRLGRARYRPAPEPHFGLASQAYLHFTSPLRRYADMAVHRIVHAFLAGERDPARFPSGTELEALCHHLTGASARAAAAEAQMRRALKLVELGAAGDGTFSGRVSKVSGNGLLVRLDGHGLTGLISSRDAARHGVRHSLGQRIWVRVKNADPMAGELDLLPAPDPGGVRPPGTGDTGPRHSGS</sequence>
<dbReference type="InterPro" id="IPR012340">
    <property type="entry name" value="NA-bd_OB-fold"/>
</dbReference>
<dbReference type="GO" id="GO:0016787">
    <property type="term" value="F:hydrolase activity"/>
    <property type="evidence" value="ECO:0007669"/>
    <property type="project" value="UniProtKB-KW"/>
</dbReference>
<dbReference type="AlphaFoldDB" id="A0A3A4ABQ8"/>
<proteinExistence type="predicted"/>
<feature type="compositionally biased region" description="Pro residues" evidence="3">
    <location>
        <begin position="272"/>
        <end position="284"/>
    </location>
</feature>
<accession>A0A3A4ABQ8</accession>